<keyword evidence="3" id="KW-0964">Secreted</keyword>
<dbReference type="GO" id="GO:0005576">
    <property type="term" value="C:extracellular region"/>
    <property type="evidence" value="ECO:0007669"/>
    <property type="project" value="UniProtKB-SubCell"/>
</dbReference>
<protein>
    <submittedName>
        <fullName evidence="10">Adipokinetic hormone</fullName>
    </submittedName>
</protein>
<evidence type="ECO:0000256" key="7">
    <source>
        <dbReference type="ARBA" id="ARBA00023283"/>
    </source>
</evidence>
<comment type="similarity">
    <text evidence="2">Belongs to the AKH/HRTH/RPCH family.</text>
</comment>
<organism evidence="10">
    <name type="scientific">Carabus violaceus</name>
    <name type="common">Violet ground beetle</name>
    <dbReference type="NCBI Taxonomy" id="41075"/>
    <lineage>
        <taxon>Eukaryota</taxon>
        <taxon>Metazoa</taxon>
        <taxon>Ecdysozoa</taxon>
        <taxon>Arthropoda</taxon>
        <taxon>Hexapoda</taxon>
        <taxon>Insecta</taxon>
        <taxon>Pterygota</taxon>
        <taxon>Neoptera</taxon>
        <taxon>Endopterygota</taxon>
        <taxon>Coleoptera</taxon>
        <taxon>Adephaga</taxon>
        <taxon>Caraboidea</taxon>
        <taxon>Carabidae</taxon>
        <taxon>Carabinae</taxon>
        <taxon>Carabini</taxon>
        <taxon>Carabina</taxon>
        <taxon>Carabus</taxon>
        <taxon>Megodontus</taxon>
    </lineage>
</organism>
<name>A0A7U3RBK8_CARVO</name>
<keyword evidence="8" id="KW-0527">Neuropeptide</keyword>
<dbReference type="PROSITE" id="PS51257">
    <property type="entry name" value="PROKAR_LIPOPROTEIN"/>
    <property type="match status" value="1"/>
</dbReference>
<keyword evidence="6" id="KW-0027">Amidation</keyword>
<dbReference type="Pfam" id="PF06377">
    <property type="entry name" value="Adipokin_hormo"/>
    <property type="match status" value="1"/>
</dbReference>
<keyword evidence="7" id="KW-0873">Pyrrolidone carboxylic acid</keyword>
<dbReference type="GO" id="GO:0005179">
    <property type="term" value="F:hormone activity"/>
    <property type="evidence" value="ECO:0007669"/>
    <property type="project" value="UniProtKB-KW"/>
</dbReference>
<evidence type="ECO:0000256" key="9">
    <source>
        <dbReference type="SAM" id="SignalP"/>
    </source>
</evidence>
<dbReference type="EMBL" id="MN837625">
    <property type="protein sequence ID" value="QHB80522.1"/>
    <property type="molecule type" value="mRNA"/>
</dbReference>
<dbReference type="InterPro" id="IPR010475">
    <property type="entry name" value="AKH/RPCH_hormone"/>
</dbReference>
<dbReference type="InterPro" id="IPR002047">
    <property type="entry name" value="Adipokinetic_hormone_CS"/>
</dbReference>
<comment type="subcellular location">
    <subcellularLocation>
        <location evidence="1">Secreted</location>
    </subcellularLocation>
</comment>
<keyword evidence="4" id="KW-0372">Hormone</keyword>
<dbReference type="PROSITE" id="PS00256">
    <property type="entry name" value="AKH"/>
    <property type="match status" value="1"/>
</dbReference>
<proteinExistence type="evidence at transcript level"/>
<evidence type="ECO:0000256" key="1">
    <source>
        <dbReference type="ARBA" id="ARBA00004613"/>
    </source>
</evidence>
<feature type="signal peptide" evidence="9">
    <location>
        <begin position="1"/>
        <end position="23"/>
    </location>
</feature>
<evidence type="ECO:0000256" key="4">
    <source>
        <dbReference type="ARBA" id="ARBA00022702"/>
    </source>
</evidence>
<evidence type="ECO:0000256" key="3">
    <source>
        <dbReference type="ARBA" id="ARBA00022525"/>
    </source>
</evidence>
<feature type="chain" id="PRO_5030608508" evidence="9">
    <location>
        <begin position="24"/>
        <end position="80"/>
    </location>
</feature>
<keyword evidence="5 9" id="KW-0732">Signal</keyword>
<dbReference type="GO" id="GO:0007218">
    <property type="term" value="P:neuropeptide signaling pathway"/>
    <property type="evidence" value="ECO:0007669"/>
    <property type="project" value="UniProtKB-KW"/>
</dbReference>
<evidence type="ECO:0000313" key="10">
    <source>
        <dbReference type="EMBL" id="QHB80522.1"/>
    </source>
</evidence>
<evidence type="ECO:0000256" key="8">
    <source>
        <dbReference type="ARBA" id="ARBA00023320"/>
    </source>
</evidence>
<evidence type="ECO:0000256" key="6">
    <source>
        <dbReference type="ARBA" id="ARBA00022815"/>
    </source>
</evidence>
<evidence type="ECO:0000256" key="5">
    <source>
        <dbReference type="ARBA" id="ARBA00022729"/>
    </source>
</evidence>
<dbReference type="AlphaFoldDB" id="A0A7U3RBK8"/>
<evidence type="ECO:0000256" key="2">
    <source>
        <dbReference type="ARBA" id="ARBA00006145"/>
    </source>
</evidence>
<accession>A0A7U3RBK8</accession>
<reference evidence="10" key="1">
    <citation type="journal article" date="2020" name="Insect Biochem. Mol. Biol.">
        <title>The Neuropeptidome of Carabus (Coleoptera, Adephaga: Carabidae).</title>
        <authorList>
            <person name="Ragionieri L."/>
            <person name="Predel R."/>
        </authorList>
    </citation>
    <scope>NUCLEOTIDE SEQUENCE</scope>
    <source>
        <strain evidence="10">1</strain>
    </source>
</reference>
<sequence>MGRMSVAFLVLLVFLFVCSCTQGQLNFSTGWGKRGLGSGTPSLSSGDPNNCKASVDNLMIIYKLIQNEAQKLIECEKFSK</sequence>